<dbReference type="AlphaFoldDB" id="A0A6L2QBH5"/>
<evidence type="ECO:0000259" key="10">
    <source>
        <dbReference type="Pfam" id="PF10197"/>
    </source>
</evidence>
<accession>A0A6L2QBH5</accession>
<keyword evidence="12" id="KW-1185">Reference proteome</keyword>
<evidence type="ECO:0000256" key="7">
    <source>
        <dbReference type="ARBA" id="ARBA00023242"/>
    </source>
</evidence>
<evidence type="ECO:0000256" key="1">
    <source>
        <dbReference type="ARBA" id="ARBA00004123"/>
    </source>
</evidence>
<feature type="compositionally biased region" description="Basic and acidic residues" evidence="9">
    <location>
        <begin position="246"/>
        <end position="258"/>
    </location>
</feature>
<keyword evidence="7" id="KW-0539">Nucleus</keyword>
<feature type="compositionally biased region" description="Polar residues" evidence="9">
    <location>
        <begin position="260"/>
        <end position="269"/>
    </location>
</feature>
<evidence type="ECO:0000313" key="12">
    <source>
        <dbReference type="Proteomes" id="UP000502823"/>
    </source>
</evidence>
<keyword evidence="4" id="KW-0747">Spliceosome</keyword>
<name>A0A6L2QBH5_COPFO</name>
<organism evidence="11 12">
    <name type="scientific">Coptotermes formosanus</name>
    <name type="common">Formosan subterranean termite</name>
    <dbReference type="NCBI Taxonomy" id="36987"/>
    <lineage>
        <taxon>Eukaryota</taxon>
        <taxon>Metazoa</taxon>
        <taxon>Ecdysozoa</taxon>
        <taxon>Arthropoda</taxon>
        <taxon>Hexapoda</taxon>
        <taxon>Insecta</taxon>
        <taxon>Pterygota</taxon>
        <taxon>Neoptera</taxon>
        <taxon>Polyneoptera</taxon>
        <taxon>Dictyoptera</taxon>
        <taxon>Blattodea</taxon>
        <taxon>Blattoidea</taxon>
        <taxon>Termitoidae</taxon>
        <taxon>Rhinotermitidae</taxon>
        <taxon>Coptotermes</taxon>
    </lineage>
</organism>
<feature type="coiled-coil region" evidence="8">
    <location>
        <begin position="4"/>
        <end position="31"/>
    </location>
</feature>
<evidence type="ECO:0000256" key="6">
    <source>
        <dbReference type="ARBA" id="ARBA00023187"/>
    </source>
</evidence>
<sequence length="398" mass="46878">MEKVWKAEQKHDQEQKRIAELQHEIREERAREDIQKHAEDKGVVERKDNMKLDWMYKGPGGMADREEYLLGRAIDKSFDQMEQAEKASTSSKNTIELDFLPSSLYSGGGEQVDMARKLQEDPLCMIRKKEIESRNQILKNPVKLKQLQELVREQKSKKMKKHKKEKRSGKKKNKYYSDSESQEDAVKDLDALLAAKYIRLKEKLCKTNIAKLGKNQSRSSDVDAGCRHKAGEEQEASSSHRKRKHQSDSSDDRNDHQPARTYSLQQTVGSRDHSYRKNRQLALETRQTQDDTQSQPFLPKRVWIKPQRKKLSEKELEQKRQEMMDNAKWREKEREKNIANYRAQDEKEKTQNKEYNGDFLRKQLFHAASQGSIEGRIKANINNIQRFGREMNKNFARR</sequence>
<dbReference type="InterPro" id="IPR051376">
    <property type="entry name" value="CWC25_splicing_factor"/>
</dbReference>
<comment type="similarity">
    <text evidence="2">Belongs to the CWC25 family.</text>
</comment>
<protein>
    <recommendedName>
        <fullName evidence="10">CBF1-interacting co-repressor CIR N-terminal domain-containing protein</fullName>
    </recommendedName>
</protein>
<feature type="compositionally biased region" description="Basic residues" evidence="9">
    <location>
        <begin position="157"/>
        <end position="174"/>
    </location>
</feature>
<dbReference type="OrthoDB" id="21123at2759"/>
<dbReference type="EMBL" id="BLKM01001905">
    <property type="protein sequence ID" value="GFG40375.1"/>
    <property type="molecule type" value="Genomic_DNA"/>
</dbReference>
<dbReference type="InParanoid" id="A0A6L2QBH5"/>
<dbReference type="Proteomes" id="UP000502823">
    <property type="component" value="Unassembled WGS sequence"/>
</dbReference>
<feature type="compositionally biased region" description="Basic and acidic residues" evidence="9">
    <location>
        <begin position="220"/>
        <end position="232"/>
    </location>
</feature>
<gene>
    <name evidence="11" type="ORF">Cfor_00572</name>
</gene>
<dbReference type="FunCoup" id="A0A6L2QBH5">
    <property type="interactions" value="542"/>
</dbReference>
<evidence type="ECO:0000256" key="3">
    <source>
        <dbReference type="ARBA" id="ARBA00022664"/>
    </source>
</evidence>
<dbReference type="Pfam" id="PF10197">
    <property type="entry name" value="Cir_N"/>
    <property type="match status" value="1"/>
</dbReference>
<dbReference type="InterPro" id="IPR022209">
    <property type="entry name" value="CWC25"/>
</dbReference>
<dbReference type="InterPro" id="IPR019339">
    <property type="entry name" value="CIR_N_dom"/>
</dbReference>
<comment type="caution">
    <text evidence="11">The sequence shown here is derived from an EMBL/GenBank/DDBJ whole genome shotgun (WGS) entry which is preliminary data.</text>
</comment>
<keyword evidence="6" id="KW-0508">mRNA splicing</keyword>
<proteinExistence type="inferred from homology"/>
<evidence type="ECO:0000256" key="5">
    <source>
        <dbReference type="ARBA" id="ARBA00023054"/>
    </source>
</evidence>
<evidence type="ECO:0000256" key="9">
    <source>
        <dbReference type="SAM" id="MobiDB-lite"/>
    </source>
</evidence>
<dbReference type="PANTHER" id="PTHR16196:SF0">
    <property type="entry name" value="PRE-MRNA-SPLICING FACTOR CWC25 HOMOLOG"/>
    <property type="match status" value="1"/>
</dbReference>
<evidence type="ECO:0000256" key="2">
    <source>
        <dbReference type="ARBA" id="ARBA00006695"/>
    </source>
</evidence>
<evidence type="ECO:0000313" key="11">
    <source>
        <dbReference type="EMBL" id="GFG40375.1"/>
    </source>
</evidence>
<evidence type="ECO:0000256" key="4">
    <source>
        <dbReference type="ARBA" id="ARBA00022728"/>
    </source>
</evidence>
<comment type="subcellular location">
    <subcellularLocation>
        <location evidence="1">Nucleus</location>
    </subcellularLocation>
</comment>
<dbReference type="PANTHER" id="PTHR16196">
    <property type="entry name" value="CELL CYCLE CONTROL PROTEIN CWF25"/>
    <property type="match status" value="1"/>
</dbReference>
<dbReference type="GO" id="GO:0005684">
    <property type="term" value="C:U2-type spliceosomal complex"/>
    <property type="evidence" value="ECO:0007669"/>
    <property type="project" value="TreeGrafter"/>
</dbReference>
<feature type="region of interest" description="Disordered" evidence="9">
    <location>
        <begin position="213"/>
        <end position="275"/>
    </location>
</feature>
<feature type="region of interest" description="Disordered" evidence="9">
    <location>
        <begin position="153"/>
        <end position="181"/>
    </location>
</feature>
<keyword evidence="3" id="KW-0507">mRNA processing</keyword>
<evidence type="ECO:0000256" key="8">
    <source>
        <dbReference type="SAM" id="Coils"/>
    </source>
</evidence>
<reference evidence="12" key="1">
    <citation type="submission" date="2020-01" db="EMBL/GenBank/DDBJ databases">
        <title>Draft genome sequence of the Termite Coptotermes fromosanus.</title>
        <authorList>
            <person name="Itakura S."/>
            <person name="Yosikawa Y."/>
            <person name="Umezawa K."/>
        </authorList>
    </citation>
    <scope>NUCLEOTIDE SEQUENCE [LARGE SCALE GENOMIC DNA]</scope>
</reference>
<keyword evidence="5 8" id="KW-0175">Coiled coil</keyword>
<feature type="domain" description="CBF1-interacting co-repressor CIR N-terminal" evidence="10">
    <location>
        <begin position="1"/>
        <end position="28"/>
    </location>
</feature>
<dbReference type="Pfam" id="PF12542">
    <property type="entry name" value="CWC25"/>
    <property type="match status" value="1"/>
</dbReference>
<dbReference type="GO" id="GO:0000398">
    <property type="term" value="P:mRNA splicing, via spliceosome"/>
    <property type="evidence" value="ECO:0007669"/>
    <property type="project" value="TreeGrafter"/>
</dbReference>